<dbReference type="EMBL" id="PXXK01000036">
    <property type="protein sequence ID" value="RFN53879.1"/>
    <property type="molecule type" value="Genomic_DNA"/>
</dbReference>
<feature type="domain" description="Prion-inhibition and propagation HeLo" evidence="2">
    <location>
        <begin position="5"/>
        <end position="194"/>
    </location>
</feature>
<dbReference type="Pfam" id="PF14479">
    <property type="entry name" value="HeLo"/>
    <property type="match status" value="1"/>
</dbReference>
<dbReference type="InterPro" id="IPR038305">
    <property type="entry name" value="HeLo_sf"/>
</dbReference>
<evidence type="ECO:0000259" key="2">
    <source>
        <dbReference type="Pfam" id="PF14479"/>
    </source>
</evidence>
<sequence length="326" mass="36825">MEVLGAVASGVTLAALFKYSFEAFDIIQLYQSQDVDFKRLQLQYKLEKGRLYNWGVEMGLADDSKPNLLNEWHSKELVAETLRQIIALFSDAQVIRKKYGCDDAISSAAPSLPGPETLHGITRAFDHFRIQSSNSDESMSRLKKTKWVIRDRKKFLILVSDIQSLVDSLEKITNDLSTIARLEECLRRRVNEIKNGDILLGIASVWKESHPRVASAASTKADSISMSSGKYEFISQWQNSVDSEASRDSLIADVEDLSITELKHSVVSSHEKLETLEKSLNSTSDSMTSLQRKMKILRDRKEAQKYAGIFMFVISASALLQFFQRT</sequence>
<dbReference type="InterPro" id="IPR029498">
    <property type="entry name" value="HeLo_dom"/>
</dbReference>
<dbReference type="STRING" id="2594813.A0A395N2S5"/>
<comment type="caution">
    <text evidence="3">The sequence shown here is derived from an EMBL/GenBank/DDBJ whole genome shotgun (WGS) entry which is preliminary data.</text>
</comment>
<accession>A0A395N2S5</accession>
<reference evidence="3 4" key="1">
    <citation type="journal article" date="2018" name="PLoS Pathog.">
        <title>Evolution of structural diversity of trichothecenes, a family of toxins produced by plant pathogenic and entomopathogenic fungi.</title>
        <authorList>
            <person name="Proctor R.H."/>
            <person name="McCormick S.P."/>
            <person name="Kim H.S."/>
            <person name="Cardoza R.E."/>
            <person name="Stanley A.M."/>
            <person name="Lindo L."/>
            <person name="Kelly A."/>
            <person name="Brown D.W."/>
            <person name="Lee T."/>
            <person name="Vaughan M.M."/>
            <person name="Alexander N.J."/>
            <person name="Busman M."/>
            <person name="Gutierrez S."/>
        </authorList>
    </citation>
    <scope>NUCLEOTIDE SEQUENCE [LARGE SCALE GENOMIC DNA]</scope>
    <source>
        <strain evidence="3 4">NRRL 13405</strain>
    </source>
</reference>
<proteinExistence type="predicted"/>
<dbReference type="Gene3D" id="1.20.120.1020">
    <property type="entry name" value="Prion-inhibition and propagation, HeLo domain"/>
    <property type="match status" value="1"/>
</dbReference>
<evidence type="ECO:0000256" key="1">
    <source>
        <dbReference type="SAM" id="Phobius"/>
    </source>
</evidence>
<organism evidence="3 4">
    <name type="scientific">Fusarium flagelliforme</name>
    <dbReference type="NCBI Taxonomy" id="2675880"/>
    <lineage>
        <taxon>Eukaryota</taxon>
        <taxon>Fungi</taxon>
        <taxon>Dikarya</taxon>
        <taxon>Ascomycota</taxon>
        <taxon>Pezizomycotina</taxon>
        <taxon>Sordariomycetes</taxon>
        <taxon>Hypocreomycetidae</taxon>
        <taxon>Hypocreales</taxon>
        <taxon>Nectriaceae</taxon>
        <taxon>Fusarium</taxon>
        <taxon>Fusarium incarnatum-equiseti species complex</taxon>
    </lineage>
</organism>
<gene>
    <name evidence="3" type="ORF">FIE12Z_1914</name>
</gene>
<feature type="transmembrane region" description="Helical" evidence="1">
    <location>
        <begin position="303"/>
        <end position="323"/>
    </location>
</feature>
<dbReference type="Proteomes" id="UP000265631">
    <property type="component" value="Unassembled WGS sequence"/>
</dbReference>
<evidence type="ECO:0000313" key="3">
    <source>
        <dbReference type="EMBL" id="RFN53879.1"/>
    </source>
</evidence>
<evidence type="ECO:0000313" key="4">
    <source>
        <dbReference type="Proteomes" id="UP000265631"/>
    </source>
</evidence>
<dbReference type="PANTHER" id="PTHR37542">
    <property type="entry name" value="HELO DOMAIN-CONTAINING PROTEIN-RELATED"/>
    <property type="match status" value="1"/>
</dbReference>
<keyword evidence="1" id="KW-0812">Transmembrane</keyword>
<protein>
    <submittedName>
        <fullName evidence="3">Putative a chain of the het-s n-terminal domain protein</fullName>
    </submittedName>
</protein>
<dbReference type="AlphaFoldDB" id="A0A395N2S5"/>
<keyword evidence="1" id="KW-1133">Transmembrane helix</keyword>
<keyword evidence="4" id="KW-1185">Reference proteome</keyword>
<name>A0A395N2S5_9HYPO</name>
<keyword evidence="1" id="KW-0472">Membrane</keyword>